<accession>A0A915PUM5</accession>
<reference evidence="2" key="1">
    <citation type="submission" date="2022-11" db="UniProtKB">
        <authorList>
            <consortium name="WormBaseParasite"/>
        </authorList>
    </citation>
    <scope>IDENTIFICATION</scope>
</reference>
<keyword evidence="1" id="KW-1185">Reference proteome</keyword>
<dbReference type="Proteomes" id="UP000887581">
    <property type="component" value="Unplaced"/>
</dbReference>
<evidence type="ECO:0000313" key="1">
    <source>
        <dbReference type="Proteomes" id="UP000887581"/>
    </source>
</evidence>
<proteinExistence type="predicted"/>
<name>A0A915PUM5_9BILA</name>
<evidence type="ECO:0000313" key="2">
    <source>
        <dbReference type="WBParaSite" id="sdigi.contig46.g2833.t1"/>
    </source>
</evidence>
<sequence length="86" mass="9371">MVELVRAQSAVVLRPSYTTSVLSLLPTFLLMFEFTTLYQLNVNVADLSNAISAGCQPVQPLFTKMAISLLQRLGFGNCVSSPSKEC</sequence>
<organism evidence="1 2">
    <name type="scientific">Setaria digitata</name>
    <dbReference type="NCBI Taxonomy" id="48799"/>
    <lineage>
        <taxon>Eukaryota</taxon>
        <taxon>Metazoa</taxon>
        <taxon>Ecdysozoa</taxon>
        <taxon>Nematoda</taxon>
        <taxon>Chromadorea</taxon>
        <taxon>Rhabditida</taxon>
        <taxon>Spirurina</taxon>
        <taxon>Spiruromorpha</taxon>
        <taxon>Filarioidea</taxon>
        <taxon>Setariidae</taxon>
        <taxon>Setaria</taxon>
    </lineage>
</organism>
<dbReference type="AlphaFoldDB" id="A0A915PUM5"/>
<dbReference type="WBParaSite" id="sdigi.contig46.g2833.t1">
    <property type="protein sequence ID" value="sdigi.contig46.g2833.t1"/>
    <property type="gene ID" value="sdigi.contig46.g2833"/>
</dbReference>
<protein>
    <submittedName>
        <fullName evidence="2">Uncharacterized protein</fullName>
    </submittedName>
</protein>